<evidence type="ECO:0000256" key="4">
    <source>
        <dbReference type="ARBA" id="ARBA00022982"/>
    </source>
</evidence>
<dbReference type="PANTHER" id="PTHR45694">
    <property type="entry name" value="GLUTAREDOXIN 2"/>
    <property type="match status" value="1"/>
</dbReference>
<dbReference type="PROSITE" id="PS51354">
    <property type="entry name" value="GLUTAREDOXIN_2"/>
    <property type="match status" value="2"/>
</dbReference>
<dbReference type="GO" id="GO:0005737">
    <property type="term" value="C:cytoplasm"/>
    <property type="evidence" value="ECO:0007669"/>
    <property type="project" value="TreeGrafter"/>
</dbReference>
<dbReference type="PRINTS" id="PR00160">
    <property type="entry name" value="GLUTAREDOXIN"/>
</dbReference>
<dbReference type="CDD" id="cd03419">
    <property type="entry name" value="GRX_GRXh_1_2_like"/>
    <property type="match status" value="1"/>
</dbReference>
<keyword evidence="4" id="KW-0249">Electron transport</keyword>
<dbReference type="GO" id="GO:0015038">
    <property type="term" value="F:glutathione disulfide oxidoreductase activity"/>
    <property type="evidence" value="ECO:0007669"/>
    <property type="project" value="TreeGrafter"/>
</dbReference>
<protein>
    <recommendedName>
        <fullName evidence="10">Glutaredoxin-2, mitochondrial</fullName>
    </recommendedName>
</protein>
<keyword evidence="5" id="KW-1015">Disulfide bond</keyword>
<dbReference type="AlphaFoldDB" id="A0A482VMH4"/>
<proteinExistence type="inferred from homology"/>
<sequence length="159" mass="17775">MKQDFTAIELDHRTDCEEIQNILGKITGARTVPRVFVNGECLGGASDPKTRFCSNISVNMTSAAAKFVKNLIEKEKVLIFSKSYCPYCKIVKDVFDEIGQKFTAVELDQRNDGEEILTFLGHMTGANTVPRVFVNGEFLGGASDVRELYENSDLKTYFD</sequence>
<evidence type="ECO:0000256" key="9">
    <source>
        <dbReference type="ARBA" id="ARBA00038558"/>
    </source>
</evidence>
<comment type="function">
    <text evidence="1">Has a glutathione-disulfide oxidoreductase activity in the presence of NADPH and glutathione reductase. Reduces low molecular weight disulfides and proteins.</text>
</comment>
<keyword evidence="13" id="KW-1185">Reference proteome</keyword>
<dbReference type="InterPro" id="IPR036249">
    <property type="entry name" value="Thioredoxin-like_sf"/>
</dbReference>
<evidence type="ECO:0000256" key="6">
    <source>
        <dbReference type="ARBA" id="ARBA00023206"/>
    </source>
</evidence>
<dbReference type="InterPro" id="IPR011767">
    <property type="entry name" value="GLR_AS"/>
</dbReference>
<evidence type="ECO:0000256" key="7">
    <source>
        <dbReference type="ARBA" id="ARBA00023284"/>
    </source>
</evidence>
<evidence type="ECO:0000256" key="2">
    <source>
        <dbReference type="ARBA" id="ARBA00007787"/>
    </source>
</evidence>
<evidence type="ECO:0000313" key="13">
    <source>
        <dbReference type="Proteomes" id="UP000292052"/>
    </source>
</evidence>
<comment type="caution">
    <text evidence="12">The sequence shown here is derived from an EMBL/GenBank/DDBJ whole genome shotgun (WGS) entry which is preliminary data.</text>
</comment>
<gene>
    <name evidence="12" type="ORF">BDFB_003440</name>
</gene>
<feature type="domain" description="Glutaredoxin" evidence="11">
    <location>
        <begin position="77"/>
        <end position="138"/>
    </location>
</feature>
<organism evidence="12 13">
    <name type="scientific">Asbolus verrucosus</name>
    <name type="common">Desert ironclad beetle</name>
    <dbReference type="NCBI Taxonomy" id="1661398"/>
    <lineage>
        <taxon>Eukaryota</taxon>
        <taxon>Metazoa</taxon>
        <taxon>Ecdysozoa</taxon>
        <taxon>Arthropoda</taxon>
        <taxon>Hexapoda</taxon>
        <taxon>Insecta</taxon>
        <taxon>Pterygota</taxon>
        <taxon>Neoptera</taxon>
        <taxon>Endopterygota</taxon>
        <taxon>Coleoptera</taxon>
        <taxon>Polyphaga</taxon>
        <taxon>Cucujiformia</taxon>
        <taxon>Tenebrionidae</taxon>
        <taxon>Pimeliinae</taxon>
        <taxon>Asbolus</taxon>
    </lineage>
</organism>
<dbReference type="PROSITE" id="PS00195">
    <property type="entry name" value="GLUTAREDOXIN_1"/>
    <property type="match status" value="1"/>
</dbReference>
<comment type="subunit">
    <text evidence="9">Monomer; active form. Homodimer; inactive form. The homodimer is probably linked by 1 2Fe-2S cluster.</text>
</comment>
<dbReference type="SUPFAM" id="SSF52833">
    <property type="entry name" value="Thioredoxin-like"/>
    <property type="match status" value="2"/>
</dbReference>
<feature type="domain" description="Glutaredoxin" evidence="11">
    <location>
        <begin position="4"/>
        <end position="41"/>
    </location>
</feature>
<dbReference type="OrthoDB" id="418495at2759"/>
<dbReference type="NCBIfam" id="TIGR02180">
    <property type="entry name" value="GRX_euk"/>
    <property type="match status" value="1"/>
</dbReference>
<evidence type="ECO:0000256" key="3">
    <source>
        <dbReference type="ARBA" id="ARBA00022448"/>
    </source>
</evidence>
<dbReference type="GO" id="GO:0034599">
    <property type="term" value="P:cellular response to oxidative stress"/>
    <property type="evidence" value="ECO:0007669"/>
    <property type="project" value="TreeGrafter"/>
</dbReference>
<keyword evidence="7" id="KW-0676">Redox-active center</keyword>
<dbReference type="EMBL" id="QDEB01084074">
    <property type="protein sequence ID" value="RZC33980.1"/>
    <property type="molecule type" value="Genomic_DNA"/>
</dbReference>
<dbReference type="Gene3D" id="3.40.30.10">
    <property type="entry name" value="Glutaredoxin"/>
    <property type="match status" value="2"/>
</dbReference>
<dbReference type="Pfam" id="PF00462">
    <property type="entry name" value="Glutaredoxin"/>
    <property type="match status" value="2"/>
</dbReference>
<dbReference type="Proteomes" id="UP000292052">
    <property type="component" value="Unassembled WGS sequence"/>
</dbReference>
<dbReference type="InterPro" id="IPR011899">
    <property type="entry name" value="Glutaredoxin_euk/vir"/>
</dbReference>
<comment type="function">
    <text evidence="8">Glutathione-dependent oxidoreductase that facilitates the maintenance of mitochondrial redox homeostasis upon induction of apoptosis by oxidative stress. Involved in response to hydrogen peroxide and regulation of apoptosis caused by oxidative stress. Acts as a very efficient catalyst of monothiol reactions because of its high affinity for protein glutathione-mixed disulfides. Can receive electrons not only from glutathione (GSH), but also from thioredoxin reductase supporting both monothiol and dithiol reactions. Efficiently catalyzes both glutathionylation and deglutathionylation of mitochondrial complex I, which in turn regulates the superoxide production by the complex. Overexpression decreases the susceptibility to apoptosis and prevents loss of cardiolipin and cytochrome c release.</text>
</comment>
<dbReference type="InterPro" id="IPR002109">
    <property type="entry name" value="Glutaredoxin"/>
</dbReference>
<reference evidence="12 13" key="1">
    <citation type="submission" date="2017-03" db="EMBL/GenBank/DDBJ databases">
        <title>Genome of the blue death feigning beetle - Asbolus verrucosus.</title>
        <authorList>
            <person name="Rider S.D."/>
        </authorList>
    </citation>
    <scope>NUCLEOTIDE SEQUENCE [LARGE SCALE GENOMIC DNA]</scope>
    <source>
        <strain evidence="12">Butters</strain>
        <tissue evidence="12">Head and leg muscle</tissue>
    </source>
</reference>
<dbReference type="FunFam" id="3.40.30.10:FF:000026">
    <property type="entry name" value="Glutaredoxin 2"/>
    <property type="match status" value="1"/>
</dbReference>
<evidence type="ECO:0000313" key="12">
    <source>
        <dbReference type="EMBL" id="RZC33980.1"/>
    </source>
</evidence>
<evidence type="ECO:0000256" key="8">
    <source>
        <dbReference type="ARBA" id="ARBA00037470"/>
    </source>
</evidence>
<evidence type="ECO:0000256" key="5">
    <source>
        <dbReference type="ARBA" id="ARBA00023157"/>
    </source>
</evidence>
<comment type="similarity">
    <text evidence="2">Belongs to the glutaredoxin family.</text>
</comment>
<evidence type="ECO:0000259" key="11">
    <source>
        <dbReference type="Pfam" id="PF00462"/>
    </source>
</evidence>
<evidence type="ECO:0000256" key="1">
    <source>
        <dbReference type="ARBA" id="ARBA00002549"/>
    </source>
</evidence>
<keyword evidence="6" id="KW-0318">Glutathionylation</keyword>
<name>A0A482VMH4_ASBVE</name>
<accession>A0A482VMH4</accession>
<evidence type="ECO:0000256" key="10">
    <source>
        <dbReference type="ARBA" id="ARBA00039819"/>
    </source>
</evidence>
<keyword evidence="3" id="KW-0813">Transport</keyword>
<dbReference type="InterPro" id="IPR014025">
    <property type="entry name" value="Glutaredoxin_subgr"/>
</dbReference>
<dbReference type="STRING" id="1661398.A0A482VMH4"/>
<dbReference type="PANTHER" id="PTHR45694:SF5">
    <property type="entry name" value="GLUTAREDOXIN 2"/>
    <property type="match status" value="1"/>
</dbReference>